<sequence length="224" mass="24740">MKLLLDTANVTEIKEAAGYYPICGVTTNPSIISREESDFFETLKKIRSIIGEDQMLHAQVTAHKAEGMIEEAKRMKDELGKNFYVKIPATKEGIKAIMELKSREFQVTATAVVSAKQGLIAAMAGADFVAPYVNRIDHHGGDGIKTAADLTKVFREHHLSAKILAASFKNTKQVFDNALSGSYSATVPLQIMEDMLKHPLTDTSLETFDSDWKAAYGEKHITDF</sequence>
<dbReference type="EC" id="4.1.2.-" evidence="5"/>
<dbReference type="Pfam" id="PF00923">
    <property type="entry name" value="TAL_FSA"/>
    <property type="match status" value="1"/>
</dbReference>
<dbReference type="GO" id="GO:0005737">
    <property type="term" value="C:cytoplasm"/>
    <property type="evidence" value="ECO:0007669"/>
    <property type="project" value="UniProtKB-SubCell"/>
</dbReference>
<keyword evidence="3" id="KW-0808">Transferase</keyword>
<keyword evidence="2" id="KW-0963">Cytoplasm</keyword>
<evidence type="ECO:0000256" key="2">
    <source>
        <dbReference type="ARBA" id="ARBA00022490"/>
    </source>
</evidence>
<evidence type="ECO:0000313" key="5">
    <source>
        <dbReference type="EMBL" id="VYT21464.1"/>
    </source>
</evidence>
<dbReference type="Gene3D" id="3.20.20.70">
    <property type="entry name" value="Aldolase class I"/>
    <property type="match status" value="1"/>
</dbReference>
<keyword evidence="5" id="KW-0456">Lyase</keyword>
<dbReference type="FunFam" id="3.20.20.70:FF:000018">
    <property type="entry name" value="Probable transaldolase"/>
    <property type="match status" value="1"/>
</dbReference>
<dbReference type="GO" id="GO:0016832">
    <property type="term" value="F:aldehyde-lyase activity"/>
    <property type="evidence" value="ECO:0007669"/>
    <property type="project" value="InterPro"/>
</dbReference>
<dbReference type="PANTHER" id="PTHR10683:SF36">
    <property type="entry name" value="TRANSALDOLASE"/>
    <property type="match status" value="1"/>
</dbReference>
<reference evidence="5" key="1">
    <citation type="submission" date="2019-11" db="EMBL/GenBank/DDBJ databases">
        <authorList>
            <person name="Feng L."/>
        </authorList>
    </citation>
    <scope>NUCLEOTIDE SEQUENCE</scope>
    <source>
        <strain evidence="5">AcaccaeLFYP115</strain>
    </source>
</reference>
<dbReference type="GO" id="GO:0016740">
    <property type="term" value="F:transferase activity"/>
    <property type="evidence" value="ECO:0007669"/>
    <property type="project" value="UniProtKB-KW"/>
</dbReference>
<dbReference type="GO" id="GO:0005975">
    <property type="term" value="P:carbohydrate metabolic process"/>
    <property type="evidence" value="ECO:0007669"/>
    <property type="project" value="InterPro"/>
</dbReference>
<dbReference type="InterPro" id="IPR001585">
    <property type="entry name" value="TAL/FSA"/>
</dbReference>
<dbReference type="InterPro" id="IPR018225">
    <property type="entry name" value="Transaldolase_AS"/>
</dbReference>
<dbReference type="PROSITE" id="PS01054">
    <property type="entry name" value="TRANSALDOLASE_1"/>
    <property type="match status" value="1"/>
</dbReference>
<evidence type="ECO:0000256" key="3">
    <source>
        <dbReference type="ARBA" id="ARBA00022679"/>
    </source>
</evidence>
<dbReference type="SUPFAM" id="SSF51569">
    <property type="entry name" value="Aldolase"/>
    <property type="match status" value="1"/>
</dbReference>
<dbReference type="PANTHER" id="PTHR10683">
    <property type="entry name" value="TRANSALDOLASE"/>
    <property type="match status" value="1"/>
</dbReference>
<name>A0A6N2UTR0_9FIRM</name>
<gene>
    <name evidence="5" type="primary">fsaB_2</name>
    <name evidence="5" type="ORF">ACLFYP115_02084</name>
</gene>
<dbReference type="AlphaFoldDB" id="A0A6N2UTR0"/>
<accession>A0A6N2UTR0</accession>
<protein>
    <submittedName>
        <fullName evidence="5">Fructose-6-phosphate aldolase 2</fullName>
        <ecNumber evidence="5">4.1.2.-</ecNumber>
    </submittedName>
</protein>
<organism evidence="5">
    <name type="scientific">Anaerostipes caccae</name>
    <dbReference type="NCBI Taxonomy" id="105841"/>
    <lineage>
        <taxon>Bacteria</taxon>
        <taxon>Bacillati</taxon>
        <taxon>Bacillota</taxon>
        <taxon>Clostridia</taxon>
        <taxon>Lachnospirales</taxon>
        <taxon>Lachnospiraceae</taxon>
        <taxon>Anaerostipes</taxon>
    </lineage>
</organism>
<dbReference type="RefSeq" id="WP_006567960.1">
    <property type="nucleotide sequence ID" value="NZ_BAABZP010000001.1"/>
</dbReference>
<dbReference type="EMBL" id="CACRSQ010000007">
    <property type="protein sequence ID" value="VYT21464.1"/>
    <property type="molecule type" value="Genomic_DNA"/>
</dbReference>
<comment type="subcellular location">
    <subcellularLocation>
        <location evidence="1">Cytoplasm</location>
    </subcellularLocation>
</comment>
<dbReference type="InterPro" id="IPR033919">
    <property type="entry name" value="TSA/FSA_arc/bac"/>
</dbReference>
<evidence type="ECO:0000256" key="4">
    <source>
        <dbReference type="ARBA" id="ARBA00023270"/>
    </source>
</evidence>
<dbReference type="CDD" id="cd00956">
    <property type="entry name" value="Transaldolase_FSA"/>
    <property type="match status" value="1"/>
</dbReference>
<keyword evidence="4" id="KW-0704">Schiff base</keyword>
<dbReference type="InterPro" id="IPR013785">
    <property type="entry name" value="Aldolase_TIM"/>
</dbReference>
<proteinExistence type="predicted"/>
<evidence type="ECO:0000256" key="1">
    <source>
        <dbReference type="ARBA" id="ARBA00004496"/>
    </source>
</evidence>